<evidence type="ECO:0000256" key="8">
    <source>
        <dbReference type="SAM" id="Phobius"/>
    </source>
</evidence>
<feature type="transmembrane region" description="Helical" evidence="8">
    <location>
        <begin position="102"/>
        <end position="120"/>
    </location>
</feature>
<gene>
    <name evidence="10" type="ORF">TPAR_05702</name>
</gene>
<keyword evidence="11" id="KW-1185">Reference proteome</keyword>
<evidence type="ECO:0000313" key="10">
    <source>
        <dbReference type="EMBL" id="POR34043.1"/>
    </source>
</evidence>
<comment type="subcellular location">
    <subcellularLocation>
        <location evidence="1">Endomembrane system</location>
        <topology evidence="1">Multi-pass membrane protein</topology>
    </subcellularLocation>
</comment>
<sequence>MASGTVSPSAAPAAFPAPTESSPLLAEQRPRDPDEAGRHVGGAEANGSAGDAPRDGNPEMAKKMHLFVPAVGIGLYLVAIDQLLTVATYAKIGNELNALNNISWIATSYFLTLTSFQPLYGKLSDIFGRKECLLFAYAVFALGCVGCGLAQDMVQLCVSRAVTGIGGGGMNAVVSILLSDIVPLRERGVWQGYINIIFAAGTSTGAPLGGLLADSIGWRWSFLAQAPLCCVAWITVYLVLDVPRPSHSHWLDKMRKIDFLGASVLVLAVVGLLVGLDSGSNLGWSHLVTVISLAIAPVLFALFVLVEVRVATHPFAPGHIIFDRGLFACYLANFFGVAGQFGVLFYLPLYFQAVEAHSATVSGALLVPGMVAGVMASIGGGWVIKRTGKFYAITVAAYGLQVLSFLPLAVSLGYRATAGEVAALIMTAFGGGSGRLPLHVGRRQRNMNKTDTRTGITTTLIGLLANAAPEDTAVVVACSYLFRSLGSSIGISISSAVLQQTLRTQLAARLPNGGDARRIEERVRQNIDYIKELPPGLAAQVRDSYQLATIGAFAPTLVFSVVAFVVTFWVREKSLKR</sequence>
<keyword evidence="6 8" id="KW-0472">Membrane</keyword>
<feature type="compositionally biased region" description="Low complexity" evidence="7">
    <location>
        <begin position="7"/>
        <end position="23"/>
    </location>
</feature>
<keyword evidence="5 8" id="KW-1133">Transmembrane helix</keyword>
<proteinExistence type="inferred from homology"/>
<feature type="transmembrane region" description="Helical" evidence="8">
    <location>
        <begin position="421"/>
        <end position="438"/>
    </location>
</feature>
<keyword evidence="4 8" id="KW-0812">Transmembrane</keyword>
<dbReference type="GO" id="GO:0015174">
    <property type="term" value="F:basic amino acid transmembrane transporter activity"/>
    <property type="evidence" value="ECO:0007669"/>
    <property type="project" value="TreeGrafter"/>
</dbReference>
<accession>A0A2S4KV29</accession>
<dbReference type="AlphaFoldDB" id="A0A2S4KV29"/>
<evidence type="ECO:0000256" key="6">
    <source>
        <dbReference type="ARBA" id="ARBA00023136"/>
    </source>
</evidence>
<dbReference type="PANTHER" id="PTHR23501">
    <property type="entry name" value="MAJOR FACILITATOR SUPERFAMILY"/>
    <property type="match status" value="1"/>
</dbReference>
<comment type="caution">
    <text evidence="10">The sequence shown here is derived from an EMBL/GenBank/DDBJ whole genome shotgun (WGS) entry which is preliminary data.</text>
</comment>
<evidence type="ECO:0000256" key="7">
    <source>
        <dbReference type="SAM" id="MobiDB-lite"/>
    </source>
</evidence>
<dbReference type="GO" id="GO:0046943">
    <property type="term" value="F:carboxylic acid transmembrane transporter activity"/>
    <property type="evidence" value="ECO:0007669"/>
    <property type="project" value="UniProtKB-ARBA"/>
</dbReference>
<evidence type="ECO:0000256" key="4">
    <source>
        <dbReference type="ARBA" id="ARBA00022692"/>
    </source>
</evidence>
<evidence type="ECO:0000256" key="2">
    <source>
        <dbReference type="ARBA" id="ARBA00008335"/>
    </source>
</evidence>
<dbReference type="InterPro" id="IPR011701">
    <property type="entry name" value="MFS"/>
</dbReference>
<evidence type="ECO:0000256" key="5">
    <source>
        <dbReference type="ARBA" id="ARBA00022989"/>
    </source>
</evidence>
<feature type="transmembrane region" description="Helical" evidence="8">
    <location>
        <begin position="390"/>
        <end position="409"/>
    </location>
</feature>
<feature type="transmembrane region" description="Helical" evidence="8">
    <location>
        <begin position="259"/>
        <end position="276"/>
    </location>
</feature>
<dbReference type="EMBL" id="PKSG01000576">
    <property type="protein sequence ID" value="POR34043.1"/>
    <property type="molecule type" value="Genomic_DNA"/>
</dbReference>
<dbReference type="InterPro" id="IPR036259">
    <property type="entry name" value="MFS_trans_sf"/>
</dbReference>
<dbReference type="GO" id="GO:0000329">
    <property type="term" value="C:fungal-type vacuole membrane"/>
    <property type="evidence" value="ECO:0007669"/>
    <property type="project" value="TreeGrafter"/>
</dbReference>
<feature type="domain" description="Major facilitator superfamily (MFS) profile" evidence="9">
    <location>
        <begin position="67"/>
        <end position="575"/>
    </location>
</feature>
<comment type="similarity">
    <text evidence="2">Belongs to the major facilitator superfamily.</text>
</comment>
<feature type="transmembrane region" description="Helical" evidence="8">
    <location>
        <begin position="363"/>
        <end position="383"/>
    </location>
</feature>
<feature type="transmembrane region" description="Helical" evidence="8">
    <location>
        <begin position="193"/>
        <end position="212"/>
    </location>
</feature>
<feature type="region of interest" description="Disordered" evidence="7">
    <location>
        <begin position="1"/>
        <end position="56"/>
    </location>
</feature>
<dbReference type="OrthoDB" id="6770063at2759"/>
<feature type="transmembrane region" description="Helical" evidence="8">
    <location>
        <begin position="218"/>
        <end position="239"/>
    </location>
</feature>
<dbReference type="InterPro" id="IPR020846">
    <property type="entry name" value="MFS_dom"/>
</dbReference>
<feature type="transmembrane region" description="Helical" evidence="8">
    <location>
        <begin position="163"/>
        <end position="181"/>
    </location>
</feature>
<evidence type="ECO:0000313" key="11">
    <source>
        <dbReference type="Proteomes" id="UP000237481"/>
    </source>
</evidence>
<dbReference type="FunFam" id="1.20.1720.10:FF:000013">
    <property type="entry name" value="Related to multidrug resistance proteins"/>
    <property type="match status" value="1"/>
</dbReference>
<feature type="compositionally biased region" description="Basic and acidic residues" evidence="7">
    <location>
        <begin position="28"/>
        <end position="38"/>
    </location>
</feature>
<evidence type="ECO:0000256" key="1">
    <source>
        <dbReference type="ARBA" id="ARBA00004127"/>
    </source>
</evidence>
<feature type="transmembrane region" description="Helical" evidence="8">
    <location>
        <begin position="547"/>
        <end position="570"/>
    </location>
</feature>
<evidence type="ECO:0000256" key="3">
    <source>
        <dbReference type="ARBA" id="ARBA00022448"/>
    </source>
</evidence>
<feature type="transmembrane region" description="Helical" evidence="8">
    <location>
        <begin position="66"/>
        <end position="90"/>
    </location>
</feature>
<dbReference type="Proteomes" id="UP000237481">
    <property type="component" value="Unassembled WGS sequence"/>
</dbReference>
<reference evidence="10 11" key="1">
    <citation type="submission" date="2018-01" db="EMBL/GenBank/DDBJ databases">
        <title>Harnessing the power of phylogenomics to disentangle the directionality and signatures of interkingdom host jumping in the parasitic fungal genus Tolypocladium.</title>
        <authorList>
            <person name="Quandt C.A."/>
            <person name="Patterson W."/>
            <person name="Spatafora J.W."/>
        </authorList>
    </citation>
    <scope>NUCLEOTIDE SEQUENCE [LARGE SCALE GENOMIC DNA]</scope>
    <source>
        <strain evidence="10 11">NRBC 100945</strain>
    </source>
</reference>
<name>A0A2S4KV29_9HYPO</name>
<dbReference type="SUPFAM" id="SSF103473">
    <property type="entry name" value="MFS general substrate transporter"/>
    <property type="match status" value="1"/>
</dbReference>
<dbReference type="PANTHER" id="PTHR23501:SF84">
    <property type="entry name" value="VACUOLAR MEMBRANE AMINO ACID UPTAKE TRANSPORTER FNX2"/>
    <property type="match status" value="1"/>
</dbReference>
<dbReference type="Gene3D" id="1.20.1720.10">
    <property type="entry name" value="Multidrug resistance protein D"/>
    <property type="match status" value="1"/>
</dbReference>
<feature type="transmembrane region" description="Helical" evidence="8">
    <location>
        <begin position="282"/>
        <end position="306"/>
    </location>
</feature>
<feature type="transmembrane region" description="Helical" evidence="8">
    <location>
        <begin position="327"/>
        <end position="351"/>
    </location>
</feature>
<keyword evidence="3" id="KW-0813">Transport</keyword>
<feature type="transmembrane region" description="Helical" evidence="8">
    <location>
        <begin position="132"/>
        <end position="151"/>
    </location>
</feature>
<protein>
    <submittedName>
        <fullName evidence="10">Vacuolar membrane amino acid uptake transporter fnx2</fullName>
    </submittedName>
</protein>
<dbReference type="GO" id="GO:0012505">
    <property type="term" value="C:endomembrane system"/>
    <property type="evidence" value="ECO:0007669"/>
    <property type="project" value="UniProtKB-SubCell"/>
</dbReference>
<evidence type="ECO:0000259" key="9">
    <source>
        <dbReference type="PROSITE" id="PS50850"/>
    </source>
</evidence>
<dbReference type="PROSITE" id="PS50850">
    <property type="entry name" value="MFS"/>
    <property type="match status" value="1"/>
</dbReference>
<dbReference type="Pfam" id="PF07690">
    <property type="entry name" value="MFS_1"/>
    <property type="match status" value="1"/>
</dbReference>
<dbReference type="Gene3D" id="1.20.1250.20">
    <property type="entry name" value="MFS general substrate transporter like domains"/>
    <property type="match status" value="1"/>
</dbReference>
<organism evidence="10 11">
    <name type="scientific">Tolypocladium paradoxum</name>
    <dbReference type="NCBI Taxonomy" id="94208"/>
    <lineage>
        <taxon>Eukaryota</taxon>
        <taxon>Fungi</taxon>
        <taxon>Dikarya</taxon>
        <taxon>Ascomycota</taxon>
        <taxon>Pezizomycotina</taxon>
        <taxon>Sordariomycetes</taxon>
        <taxon>Hypocreomycetidae</taxon>
        <taxon>Hypocreales</taxon>
        <taxon>Ophiocordycipitaceae</taxon>
        <taxon>Tolypocladium</taxon>
    </lineage>
</organism>